<gene>
    <name evidence="2" type="ORF">M9458_019433</name>
</gene>
<proteinExistence type="predicted"/>
<name>A0ABD0QC62_CIRMR</name>
<comment type="caution">
    <text evidence="2">The sequence shown here is derived from an EMBL/GenBank/DDBJ whole genome shotgun (WGS) entry which is preliminary data.</text>
</comment>
<dbReference type="InterPro" id="IPR058210">
    <property type="entry name" value="SACS/Nov_dom"/>
</dbReference>
<dbReference type="Gene3D" id="3.30.565.10">
    <property type="entry name" value="Histidine kinase-like ATPase, C-terminal domain"/>
    <property type="match status" value="1"/>
</dbReference>
<dbReference type="Proteomes" id="UP001529510">
    <property type="component" value="Unassembled WGS sequence"/>
</dbReference>
<dbReference type="EMBL" id="JAMKFB020000009">
    <property type="protein sequence ID" value="KAL0183737.1"/>
    <property type="molecule type" value="Genomic_DNA"/>
</dbReference>
<sequence>DLKYSSIVGYVMPLTSELTGHVCKHLGLYDPPPAEKVLENLSALRSMVNPNSDFQFKTELHSIYKFMQDNMTNFRDLRDTKCFPWIWNKSEFVCPGDIVLAYPPELDLSPYIKKVPEEFLQYENLLTKFGVKKTLSDEEIGEILHGIKQRIDCRCPPHGDSTELKVSIAILEWMRKNEKHLKDSTPVPVMAQNQNFTLQPLSKTVFCDISAEGLEDLKQDNEEFYVIHEEVLPLTARWLKVPFLSTRILKPQFIQAEQEFFGIEQCGQSEPITQRIKNILKEYDEESDIFKELLQNAEDAGATMCKFLLDFRKHRDPPETLFDDGMALCNGPCLWIFNNELFSQEDWKNIVKVGSASKENKVKMIGKFGLGFNAVYHVSDIPSILSGNTLLILDPNVTHLEKHINSKGNPGIKLDPFQERLYKRFPGQFKSYEGIFDCDLSVQNSKKAYNGTLIKLPFRTLEEANNLIGQAFCFLPLSIETGLPVHINGTFAVTSNRKGLWEKGVKSEWNRALLKDAVTSAYITTLLVLKEMAQNGHIENYPFYAFWPDREKASKAFLPLVESFYSTVAENGNGKSLDLFSNGNNWCSIDKELHIPVLFLCQHGIVFKNLSAVDTHNSSVLVLNAIDLNDPAVDDLLKSYPCIPTQKCQMLQFIKRLVNPSGKVACLYELEEGRILEGTADGFLSPKRIHRLSDLGMLSDRLPLKDI</sequence>
<accession>A0ABD0QC62</accession>
<evidence type="ECO:0000313" key="3">
    <source>
        <dbReference type="Proteomes" id="UP001529510"/>
    </source>
</evidence>
<feature type="domain" description="Sacsin/Nov" evidence="1">
    <location>
        <begin position="270"/>
        <end position="468"/>
    </location>
</feature>
<dbReference type="SUPFAM" id="SSF55874">
    <property type="entry name" value="ATPase domain of HSP90 chaperone/DNA topoisomerase II/histidine kinase"/>
    <property type="match status" value="1"/>
</dbReference>
<dbReference type="PANTHER" id="PTHR46919">
    <property type="entry name" value="ZINC FINGER, C3HC4 TYPE (RING FINGER) FAMILY PROTEIN"/>
    <property type="match status" value="1"/>
</dbReference>
<dbReference type="PANTHER" id="PTHR46919:SF2">
    <property type="entry name" value="SACSIN"/>
    <property type="match status" value="1"/>
</dbReference>
<feature type="non-terminal residue" evidence="2">
    <location>
        <position position="707"/>
    </location>
</feature>
<feature type="non-terminal residue" evidence="2">
    <location>
        <position position="1"/>
    </location>
</feature>
<organism evidence="2 3">
    <name type="scientific">Cirrhinus mrigala</name>
    <name type="common">Mrigala</name>
    <dbReference type="NCBI Taxonomy" id="683832"/>
    <lineage>
        <taxon>Eukaryota</taxon>
        <taxon>Metazoa</taxon>
        <taxon>Chordata</taxon>
        <taxon>Craniata</taxon>
        <taxon>Vertebrata</taxon>
        <taxon>Euteleostomi</taxon>
        <taxon>Actinopterygii</taxon>
        <taxon>Neopterygii</taxon>
        <taxon>Teleostei</taxon>
        <taxon>Ostariophysi</taxon>
        <taxon>Cypriniformes</taxon>
        <taxon>Cyprinidae</taxon>
        <taxon>Labeoninae</taxon>
        <taxon>Labeonini</taxon>
        <taxon>Cirrhinus</taxon>
    </lineage>
</organism>
<dbReference type="Pfam" id="PF25794">
    <property type="entry name" value="SACS"/>
    <property type="match status" value="1"/>
</dbReference>
<dbReference type="AlphaFoldDB" id="A0ABD0QC62"/>
<reference evidence="2 3" key="1">
    <citation type="submission" date="2024-05" db="EMBL/GenBank/DDBJ databases">
        <title>Genome sequencing and assembly of Indian major carp, Cirrhinus mrigala (Hamilton, 1822).</title>
        <authorList>
            <person name="Mohindra V."/>
            <person name="Chowdhury L.M."/>
            <person name="Lal K."/>
            <person name="Jena J.K."/>
        </authorList>
    </citation>
    <scope>NUCLEOTIDE SEQUENCE [LARGE SCALE GENOMIC DNA]</scope>
    <source>
        <strain evidence="2">CM1030</strain>
        <tissue evidence="2">Blood</tissue>
    </source>
</reference>
<keyword evidence="3" id="KW-1185">Reference proteome</keyword>
<dbReference type="NCBIfam" id="NF047352">
    <property type="entry name" value="P_loop_sacsin"/>
    <property type="match status" value="1"/>
</dbReference>
<protein>
    <recommendedName>
        <fullName evidence="1">Sacsin/Nov domain-containing protein</fullName>
    </recommendedName>
</protein>
<evidence type="ECO:0000259" key="1">
    <source>
        <dbReference type="Pfam" id="PF25794"/>
    </source>
</evidence>
<dbReference type="InterPro" id="IPR036890">
    <property type="entry name" value="HATPase_C_sf"/>
</dbReference>
<evidence type="ECO:0000313" key="2">
    <source>
        <dbReference type="EMBL" id="KAL0183737.1"/>
    </source>
</evidence>